<dbReference type="Proteomes" id="UP000005038">
    <property type="component" value="Unassembled WGS sequence"/>
</dbReference>
<organism evidence="1 2">
    <name type="scientific">Gordonia otitidis (strain DSM 44809 / CCUG 52243 / JCM 12355 / NBRC 100426 / IFM 10032)</name>
    <dbReference type="NCBI Taxonomy" id="1108044"/>
    <lineage>
        <taxon>Bacteria</taxon>
        <taxon>Bacillati</taxon>
        <taxon>Actinomycetota</taxon>
        <taxon>Actinomycetes</taxon>
        <taxon>Mycobacteriales</taxon>
        <taxon>Gordoniaceae</taxon>
        <taxon>Gordonia</taxon>
    </lineage>
</organism>
<dbReference type="InterPro" id="IPR045941">
    <property type="entry name" value="DUF6361"/>
</dbReference>
<reference evidence="1" key="1">
    <citation type="submission" date="2012-02" db="EMBL/GenBank/DDBJ databases">
        <title>Whole genome shotgun sequence of Gordonia otitidis NBRC 100426.</title>
        <authorList>
            <person name="Yoshida I."/>
            <person name="Hosoyama A."/>
            <person name="Tsuchikane K."/>
            <person name="Katsumata H."/>
            <person name="Yamazaki S."/>
            <person name="Fujita N."/>
        </authorList>
    </citation>
    <scope>NUCLEOTIDE SEQUENCE [LARGE SCALE GENOMIC DNA]</scope>
    <source>
        <strain evidence="1">NBRC 100426</strain>
    </source>
</reference>
<accession>H5TLN3</accession>
<protein>
    <submittedName>
        <fullName evidence="1">Uncharacterized protein</fullName>
    </submittedName>
</protein>
<gene>
    <name evidence="1" type="ORF">GOOTI_106_00040</name>
</gene>
<dbReference type="OrthoDB" id="1825624at2"/>
<evidence type="ECO:0000313" key="2">
    <source>
        <dbReference type="Proteomes" id="UP000005038"/>
    </source>
</evidence>
<comment type="caution">
    <text evidence="1">The sequence shown here is derived from an EMBL/GenBank/DDBJ whole genome shotgun (WGS) entry which is preliminary data.</text>
</comment>
<proteinExistence type="predicted"/>
<dbReference type="RefSeq" id="WP_007238628.1">
    <property type="nucleotide sequence ID" value="NZ_BAFB01000106.1"/>
</dbReference>
<dbReference type="Pfam" id="PF19888">
    <property type="entry name" value="DUF6361"/>
    <property type="match status" value="1"/>
</dbReference>
<dbReference type="AlphaFoldDB" id="H5TLN3"/>
<sequence length="380" mass="42345">MSSISWLDTSASDERRMREIVRLFSDVSTLDDLGIGQVRDGLGDLMFPGTSTLHTRPRYFAIIPWIFQRAAKKSTGTELVSKARLEERKLIEVLRTPPAVDGMIGKVAGKAVRVLPSQIYWSALQRYGILCDPKSYTWDVPVSPPPGFPGSLDSGLDMTEDEAQWFRERILMTCPGSYLAHLFADGLDEDPADAALPWTHSAVARASDDIRSVVEHARLFSLTINGAALIYNLIVAERYDQLAAGGESYVDSYRDALAEWADELELNREALSGWDLTDFWATVLRGREGNPVGPATKLFVDDWIARVRAQDAHDLASSSEIRTMITERERKNKGESSRLNNDRLIKNWRGASGAGRLNYRWGNVQRTLVDVREGLASANA</sequence>
<dbReference type="EMBL" id="BAFB01000106">
    <property type="protein sequence ID" value="GAB34391.1"/>
    <property type="molecule type" value="Genomic_DNA"/>
</dbReference>
<dbReference type="STRING" id="1108044.GOOTI_106_00040"/>
<name>H5TLN3_GORO1</name>
<evidence type="ECO:0000313" key="1">
    <source>
        <dbReference type="EMBL" id="GAB34391.1"/>
    </source>
</evidence>
<keyword evidence="2" id="KW-1185">Reference proteome</keyword>